<evidence type="ECO:0000256" key="2">
    <source>
        <dbReference type="ARBA" id="ARBA00007769"/>
    </source>
</evidence>
<dbReference type="FunFam" id="3.40.718.10:FF:000001">
    <property type="entry name" value="Isocitrate dehydrogenase [NAD] subunit, mitochondrial"/>
    <property type="match status" value="1"/>
</dbReference>
<dbReference type="AlphaFoldDB" id="A0A3M7SH13"/>
<dbReference type="GO" id="GO:0005739">
    <property type="term" value="C:mitochondrion"/>
    <property type="evidence" value="ECO:0007669"/>
    <property type="project" value="UniProtKB-SubCell"/>
</dbReference>
<dbReference type="InterPro" id="IPR004434">
    <property type="entry name" value="Isocitrate_DH_NAD"/>
</dbReference>
<gene>
    <name evidence="7" type="ORF">BpHYR1_042190</name>
</gene>
<dbReference type="PANTHER" id="PTHR11835:SF60">
    <property type="entry name" value="ISOCITRATE DEHYDROGENASE [NAD] SUBUNIT, MITOCHONDRIAL"/>
    <property type="match status" value="1"/>
</dbReference>
<name>A0A3M7SH13_BRAPC</name>
<dbReference type="Gene3D" id="3.40.718.10">
    <property type="entry name" value="Isopropylmalate Dehydrogenase"/>
    <property type="match status" value="1"/>
</dbReference>
<dbReference type="PANTHER" id="PTHR11835">
    <property type="entry name" value="DECARBOXYLATING DEHYDROGENASES-ISOCITRATE, ISOPROPYLMALATE, TARTRATE"/>
    <property type="match status" value="1"/>
</dbReference>
<evidence type="ECO:0000256" key="4">
    <source>
        <dbReference type="ARBA" id="ARBA00022946"/>
    </source>
</evidence>
<evidence type="ECO:0000313" key="8">
    <source>
        <dbReference type="Proteomes" id="UP000276133"/>
    </source>
</evidence>
<organism evidence="7 8">
    <name type="scientific">Brachionus plicatilis</name>
    <name type="common">Marine rotifer</name>
    <name type="synonym">Brachionus muelleri</name>
    <dbReference type="NCBI Taxonomy" id="10195"/>
    <lineage>
        <taxon>Eukaryota</taxon>
        <taxon>Metazoa</taxon>
        <taxon>Spiralia</taxon>
        <taxon>Gnathifera</taxon>
        <taxon>Rotifera</taxon>
        <taxon>Eurotatoria</taxon>
        <taxon>Monogononta</taxon>
        <taxon>Pseudotrocha</taxon>
        <taxon>Ploima</taxon>
        <taxon>Brachionidae</taxon>
        <taxon>Brachionus</taxon>
    </lineage>
</organism>
<comment type="subcellular location">
    <subcellularLocation>
        <location evidence="1">Mitochondrion</location>
    </subcellularLocation>
</comment>
<dbReference type="EC" id="1.1.1.41" evidence="7"/>
<proteinExistence type="inferred from homology"/>
<dbReference type="NCBIfam" id="TIGR00175">
    <property type="entry name" value="mito_nad_idh"/>
    <property type="match status" value="1"/>
</dbReference>
<dbReference type="InterPro" id="IPR024084">
    <property type="entry name" value="IsoPropMal-DH-like_dom"/>
</dbReference>
<dbReference type="STRING" id="10195.A0A3M7SH13"/>
<feature type="domain" description="Isopropylmalate dehydrogenase-like" evidence="6">
    <location>
        <begin position="37"/>
        <end position="360"/>
    </location>
</feature>
<dbReference type="OrthoDB" id="10261637at2759"/>
<dbReference type="Proteomes" id="UP000276133">
    <property type="component" value="Unassembled WGS sequence"/>
</dbReference>
<evidence type="ECO:0000313" key="7">
    <source>
        <dbReference type="EMBL" id="RNA34897.1"/>
    </source>
</evidence>
<sequence>MNKNVINTCQLLKQVKFVASRNFSSNVFSTKYGGKHRVLLVPGDGIGPEMMFHVREALKAVRAPVEFEEISLNSKTACDSLIDQTVLSVKRNGVCIKGNIETDHNNPSSQSVNVALRQRLDLYANVVRCKTLPNVKTRYQDLDILIIRENTEGEYSNLEHESVSGVVESLKIITKQRSMRLAQFAFEKAQKDGRKKVTAVHKANIMKLGDGLFLSSCQQIAERYPHIKFESMIVDNTCMQLVSKPQQFDVMVMPNLYGNIVANVCAGLIGGAGIVAGSNYGQNVALFEAGTRNSGRGVAGQNSANPCGMLFAAGNMLKYLGLDEHSSALRNAVVNTIGERNIKTIDIGGTATTSEFMKHVLDELHHHTPEIGTFFE</sequence>
<keyword evidence="8" id="KW-1185">Reference proteome</keyword>
<evidence type="ECO:0000256" key="5">
    <source>
        <dbReference type="ARBA" id="ARBA00023128"/>
    </source>
</evidence>
<dbReference type="Pfam" id="PF00180">
    <property type="entry name" value="Iso_dh"/>
    <property type="match status" value="1"/>
</dbReference>
<reference evidence="7 8" key="1">
    <citation type="journal article" date="2018" name="Sci. Rep.">
        <title>Genomic signatures of local adaptation to the degree of environmental predictability in rotifers.</title>
        <authorList>
            <person name="Franch-Gras L."/>
            <person name="Hahn C."/>
            <person name="Garcia-Roger E.M."/>
            <person name="Carmona M.J."/>
            <person name="Serra M."/>
            <person name="Gomez A."/>
        </authorList>
    </citation>
    <scope>NUCLEOTIDE SEQUENCE [LARGE SCALE GENOMIC DNA]</scope>
    <source>
        <strain evidence="7">HYR1</strain>
    </source>
</reference>
<evidence type="ECO:0000256" key="3">
    <source>
        <dbReference type="ARBA" id="ARBA00022532"/>
    </source>
</evidence>
<dbReference type="EMBL" id="REGN01001400">
    <property type="protein sequence ID" value="RNA34897.1"/>
    <property type="molecule type" value="Genomic_DNA"/>
</dbReference>
<keyword evidence="4" id="KW-0809">Transit peptide</keyword>
<dbReference type="GO" id="GO:0006102">
    <property type="term" value="P:isocitrate metabolic process"/>
    <property type="evidence" value="ECO:0007669"/>
    <property type="project" value="TreeGrafter"/>
</dbReference>
<evidence type="ECO:0000256" key="1">
    <source>
        <dbReference type="ARBA" id="ARBA00004173"/>
    </source>
</evidence>
<keyword evidence="3" id="KW-0816">Tricarboxylic acid cycle</keyword>
<dbReference type="GO" id="GO:0006099">
    <property type="term" value="P:tricarboxylic acid cycle"/>
    <property type="evidence" value="ECO:0007669"/>
    <property type="project" value="UniProtKB-KW"/>
</dbReference>
<comment type="similarity">
    <text evidence="2">Belongs to the isocitrate and isopropylmalate dehydrogenases family.</text>
</comment>
<evidence type="ECO:0000259" key="6">
    <source>
        <dbReference type="SMART" id="SM01329"/>
    </source>
</evidence>
<dbReference type="SUPFAM" id="SSF53659">
    <property type="entry name" value="Isocitrate/Isopropylmalate dehydrogenase-like"/>
    <property type="match status" value="1"/>
</dbReference>
<comment type="caution">
    <text evidence="7">The sequence shown here is derived from an EMBL/GenBank/DDBJ whole genome shotgun (WGS) entry which is preliminary data.</text>
</comment>
<keyword evidence="5" id="KW-0496">Mitochondrion</keyword>
<dbReference type="SMART" id="SM01329">
    <property type="entry name" value="Iso_dh"/>
    <property type="match status" value="1"/>
</dbReference>
<dbReference type="GO" id="GO:0004449">
    <property type="term" value="F:isocitrate dehydrogenase (NAD+) activity"/>
    <property type="evidence" value="ECO:0007669"/>
    <property type="project" value="UniProtKB-EC"/>
</dbReference>
<accession>A0A3M7SH13</accession>
<protein>
    <submittedName>
        <fullName evidence="7">Isocitrate dehydrogenase [NAD] subunit mitochondrial isoform X2</fullName>
        <ecNumber evidence="7">1.1.1.41</ecNumber>
    </submittedName>
</protein>
<keyword evidence="7" id="KW-0560">Oxidoreductase</keyword>